<dbReference type="GO" id="GO:0046872">
    <property type="term" value="F:metal ion binding"/>
    <property type="evidence" value="ECO:0007669"/>
    <property type="project" value="InterPro"/>
</dbReference>
<dbReference type="Pfam" id="PF01297">
    <property type="entry name" value="ZnuA"/>
    <property type="match status" value="1"/>
</dbReference>
<dbReference type="Gene3D" id="3.40.50.1980">
    <property type="entry name" value="Nitrogenase molybdenum iron protein domain"/>
    <property type="match status" value="2"/>
</dbReference>
<reference evidence="4" key="1">
    <citation type="submission" date="2020-01" db="EMBL/GenBank/DDBJ databases">
        <authorList>
            <person name="Meier V. D."/>
            <person name="Meier V D."/>
        </authorList>
    </citation>
    <scope>NUCLEOTIDE SEQUENCE</scope>
    <source>
        <strain evidence="4">HLG_WM_MAG_12</strain>
    </source>
</reference>
<dbReference type="PANTHER" id="PTHR42953:SF3">
    <property type="entry name" value="HIGH-AFFINITY ZINC UPTAKE SYSTEM PROTEIN ZNUA"/>
    <property type="match status" value="1"/>
</dbReference>
<keyword evidence="3" id="KW-0732">Signal</keyword>
<protein>
    <recommendedName>
        <fullName evidence="5">Zinc ABC transporter, periplasmic-binding protein ZnuA</fullName>
    </recommendedName>
</protein>
<evidence type="ECO:0000256" key="3">
    <source>
        <dbReference type="ARBA" id="ARBA00022729"/>
    </source>
</evidence>
<name>A0A6S6SNG5_9BACT</name>
<dbReference type="GO" id="GO:0030001">
    <property type="term" value="P:metal ion transport"/>
    <property type="evidence" value="ECO:0007669"/>
    <property type="project" value="InterPro"/>
</dbReference>
<comment type="similarity">
    <text evidence="1">Belongs to the bacterial solute-binding protein 9 family.</text>
</comment>
<organism evidence="4">
    <name type="scientific">uncultured Campylobacterales bacterium</name>
    <dbReference type="NCBI Taxonomy" id="352960"/>
    <lineage>
        <taxon>Bacteria</taxon>
        <taxon>Pseudomonadati</taxon>
        <taxon>Campylobacterota</taxon>
        <taxon>Epsilonproteobacteria</taxon>
        <taxon>Campylobacterales</taxon>
        <taxon>environmental samples</taxon>
    </lineage>
</organism>
<keyword evidence="2" id="KW-0813">Transport</keyword>
<dbReference type="EMBL" id="CACVAW010000013">
    <property type="protein sequence ID" value="CAA6804515.1"/>
    <property type="molecule type" value="Genomic_DNA"/>
</dbReference>
<gene>
    <name evidence="4" type="ORF">HELGO_WM32472</name>
</gene>
<sequence>MKYIVLIMLLCNIIQAKINIYTTIEPIKVMIEMITGNLADVNTLVNGNSDPHTFTPKPRQMFDISKSDVYFSTGFKEVEDVWLSKIKKQNVNFNVIDITKNINYINSVCGHGHIHNKDPHIWTSLNESKTLLFNIYEELVKLDTPNRIIYKQNLTKALDYINTLDIQIKQNLKNKRYMSYHPSFSYFNRDYNLSEIVIEKDAKEPKPKEIIELIKQAQKDTNNIQVIIVNKNYIPKSVKLISNKLNAKVVNISSLINWPNNLLKLSLVVGEN</sequence>
<evidence type="ECO:0000313" key="4">
    <source>
        <dbReference type="EMBL" id="CAA6804515.1"/>
    </source>
</evidence>
<proteinExistence type="inferred from homology"/>
<evidence type="ECO:0008006" key="5">
    <source>
        <dbReference type="Google" id="ProtNLM"/>
    </source>
</evidence>
<accession>A0A6S6SNG5</accession>
<dbReference type="InterPro" id="IPR050492">
    <property type="entry name" value="Bact_metal-bind_prot9"/>
</dbReference>
<dbReference type="AlphaFoldDB" id="A0A6S6SNG5"/>
<dbReference type="SUPFAM" id="SSF53807">
    <property type="entry name" value="Helical backbone' metal receptor"/>
    <property type="match status" value="1"/>
</dbReference>
<evidence type="ECO:0000256" key="2">
    <source>
        <dbReference type="ARBA" id="ARBA00022448"/>
    </source>
</evidence>
<dbReference type="InterPro" id="IPR006127">
    <property type="entry name" value="ZnuA-like"/>
</dbReference>
<evidence type="ECO:0000256" key="1">
    <source>
        <dbReference type="ARBA" id="ARBA00011028"/>
    </source>
</evidence>
<dbReference type="PANTHER" id="PTHR42953">
    <property type="entry name" value="HIGH-AFFINITY ZINC UPTAKE SYSTEM PROTEIN ZNUA-RELATED"/>
    <property type="match status" value="1"/>
</dbReference>